<dbReference type="Pfam" id="PF01381">
    <property type="entry name" value="HTH_3"/>
    <property type="match status" value="1"/>
</dbReference>
<dbReference type="CDD" id="cd00093">
    <property type="entry name" value="HTH_XRE"/>
    <property type="match status" value="1"/>
</dbReference>
<dbReference type="SUPFAM" id="SSF47413">
    <property type="entry name" value="lambda repressor-like DNA-binding domains"/>
    <property type="match status" value="1"/>
</dbReference>
<dbReference type="Pfam" id="PF18710">
    <property type="entry name" value="ComR_TPR"/>
    <property type="match status" value="1"/>
</dbReference>
<evidence type="ECO:0000313" key="2">
    <source>
        <dbReference type="EMBL" id="KFN88754.1"/>
    </source>
</evidence>
<dbReference type="InterPro" id="IPR010982">
    <property type="entry name" value="Lambda_DNA-bd_dom_sf"/>
</dbReference>
<accession>A0A091BVI6</accession>
<protein>
    <submittedName>
        <fullName evidence="2">Cro/Cl family transcriptional regulator</fullName>
    </submittedName>
</protein>
<name>A0A091BVI6_STREI</name>
<dbReference type="GO" id="GO:0003677">
    <property type="term" value="F:DNA binding"/>
    <property type="evidence" value="ECO:0007669"/>
    <property type="project" value="InterPro"/>
</dbReference>
<dbReference type="EMBL" id="AUZH01000006">
    <property type="protein sequence ID" value="KFN88754.1"/>
    <property type="molecule type" value="Genomic_DNA"/>
</dbReference>
<proteinExistence type="predicted"/>
<dbReference type="Proteomes" id="UP000029382">
    <property type="component" value="Unassembled WGS sequence"/>
</dbReference>
<gene>
    <name evidence="2" type="ORF">H702_01270</name>
</gene>
<feature type="domain" description="HTH cro/C1-type" evidence="1">
    <location>
        <begin position="10"/>
        <end position="65"/>
    </location>
</feature>
<comment type="caution">
    <text evidence="2">The sequence shown here is derived from an EMBL/GenBank/DDBJ whole genome shotgun (WGS) entry which is preliminary data.</text>
</comment>
<evidence type="ECO:0000259" key="1">
    <source>
        <dbReference type="PROSITE" id="PS50943"/>
    </source>
</evidence>
<organism evidence="2 3">
    <name type="scientific">Streptococcus equinus JB1</name>
    <dbReference type="NCBI Taxonomy" id="1294274"/>
    <lineage>
        <taxon>Bacteria</taxon>
        <taxon>Bacillati</taxon>
        <taxon>Bacillota</taxon>
        <taxon>Bacilli</taxon>
        <taxon>Lactobacillales</taxon>
        <taxon>Streptococcaceae</taxon>
        <taxon>Streptococcus</taxon>
    </lineage>
</organism>
<dbReference type="RefSeq" id="WP_039696053.1">
    <property type="nucleotide sequence ID" value="NZ_FOTG01000015.1"/>
</dbReference>
<evidence type="ECO:0000313" key="3">
    <source>
        <dbReference type="Proteomes" id="UP000029382"/>
    </source>
</evidence>
<dbReference type="SMART" id="SM00530">
    <property type="entry name" value="HTH_XRE"/>
    <property type="match status" value="1"/>
</dbReference>
<reference evidence="2 3" key="1">
    <citation type="journal article" date="2014" name="Genome Announc.">
        <title>Draft Genome Sequences of Streptococcus bovis Strains ATCC 33317 and JB1.</title>
        <authorList>
            <person name="Benahmed F.H."/>
            <person name="Gopinath G.R."/>
            <person name="Harbottle H."/>
            <person name="Cotta M.A."/>
            <person name="Luo Y."/>
            <person name="Henderson C."/>
            <person name="Teri P."/>
            <person name="Soppet D."/>
            <person name="Rasmussen M."/>
            <person name="Whitehead T.R."/>
            <person name="Davidson M."/>
        </authorList>
    </citation>
    <scope>NUCLEOTIDE SEQUENCE [LARGE SCALE GENOMIC DNA]</scope>
    <source>
        <strain evidence="2 3">JB1</strain>
    </source>
</reference>
<dbReference type="InterPro" id="IPR001387">
    <property type="entry name" value="Cro/C1-type_HTH"/>
</dbReference>
<dbReference type="Gene3D" id="1.10.260.40">
    <property type="entry name" value="lambda repressor-like DNA-binding domains"/>
    <property type="match status" value="1"/>
</dbReference>
<dbReference type="AlphaFoldDB" id="A0A091BVI6"/>
<dbReference type="InterPro" id="IPR040799">
    <property type="entry name" value="ComR_TPR"/>
</dbReference>
<sequence>MEVKKFGNKIRILREKKGISREEFCGDETELSVRQLARIELNQSIPNLSKAQFIANRLGVKLGTLTDGDSLELPKRYKELKYLLLRTPTYGDQERVDRKNDYFDEISENYYDIIPEEEKLIIDCLQSKFDVHFSDDVNFGDGILNDYFDQVIRKETFNINDLILIDLYCVCMASAKAYTGIYSLDIYDNLMDCLLNQSHVTPETSLILNNVLLNNIALAFQFEREDYVYQVIKISDRIMTEIHDFQRRPILSLVEWKYYLKFKHDYDSAKQSFTNATLFARLIGDVYLENKLKEEWKLDTTT</sequence>
<dbReference type="PROSITE" id="PS50943">
    <property type="entry name" value="HTH_CROC1"/>
    <property type="match status" value="1"/>
</dbReference>